<comment type="caution">
    <text evidence="2">The sequence shown here is derived from an EMBL/GenBank/DDBJ whole genome shotgun (WGS) entry which is preliminary data.</text>
</comment>
<accession>A0A4Y8W7C8</accession>
<evidence type="ECO:0000313" key="3">
    <source>
        <dbReference type="Proteomes" id="UP000297753"/>
    </source>
</evidence>
<evidence type="ECO:0000313" key="2">
    <source>
        <dbReference type="EMBL" id="TFH88820.1"/>
    </source>
</evidence>
<dbReference type="OrthoDB" id="5918706at2"/>
<protein>
    <submittedName>
        <fullName evidence="2">Uncharacterized protein</fullName>
    </submittedName>
</protein>
<dbReference type="RefSeq" id="WP_134837854.1">
    <property type="nucleotide sequence ID" value="NZ_SATR01000334.1"/>
</dbReference>
<gene>
    <name evidence="2" type="ORF">ELS82_25895</name>
</gene>
<keyword evidence="1" id="KW-0812">Transmembrane</keyword>
<reference evidence="2 3" key="1">
    <citation type="submission" date="2019-01" db="EMBL/GenBank/DDBJ databases">
        <title>Vibrio BEI176 sp. nov, a marine bacterium isolated from China: eastern marignal seas.</title>
        <authorList>
            <person name="Li B."/>
        </authorList>
    </citation>
    <scope>NUCLEOTIDE SEQUENCE [LARGE SCALE GENOMIC DNA]</scope>
    <source>
        <strain evidence="2 3">BEI176</strain>
    </source>
</reference>
<evidence type="ECO:0000256" key="1">
    <source>
        <dbReference type="SAM" id="Phobius"/>
    </source>
</evidence>
<organism evidence="2 3">
    <name type="scientific">Vibrio ouci</name>
    <dbReference type="NCBI Taxonomy" id="2499078"/>
    <lineage>
        <taxon>Bacteria</taxon>
        <taxon>Pseudomonadati</taxon>
        <taxon>Pseudomonadota</taxon>
        <taxon>Gammaproteobacteria</taxon>
        <taxon>Vibrionales</taxon>
        <taxon>Vibrionaceae</taxon>
        <taxon>Vibrio</taxon>
    </lineage>
</organism>
<name>A0A4Y8W7C8_9VIBR</name>
<keyword evidence="1" id="KW-1133">Transmembrane helix</keyword>
<dbReference type="Proteomes" id="UP000297753">
    <property type="component" value="Unassembled WGS sequence"/>
</dbReference>
<dbReference type="EMBL" id="SATR01000334">
    <property type="protein sequence ID" value="TFH88820.1"/>
    <property type="molecule type" value="Genomic_DNA"/>
</dbReference>
<feature type="transmembrane region" description="Helical" evidence="1">
    <location>
        <begin position="6"/>
        <end position="25"/>
    </location>
</feature>
<dbReference type="AlphaFoldDB" id="A0A4Y8W7C8"/>
<keyword evidence="3" id="KW-1185">Reference proteome</keyword>
<sequence>MKKSTMLVLFVVIMLGYFIYDRYVAQPKELVRLSKLMLSQVAIKEGWFDPSEGLRDLPNGTATLHKEIDTSFKDGDTAYANGKIAYKSKTTDICKVVDFKFTYGSLNDYEIFSQSDCIE</sequence>
<keyword evidence="1" id="KW-0472">Membrane</keyword>
<proteinExistence type="predicted"/>